<protein>
    <recommendedName>
        <fullName evidence="2">Putative gluconeogenesis factor</fullName>
    </recommendedName>
</protein>
<keyword evidence="4" id="KW-1185">Reference proteome</keyword>
<dbReference type="HAMAP" id="MF_00973">
    <property type="entry name" value="Gluconeogen_factor"/>
    <property type="match status" value="1"/>
</dbReference>
<evidence type="ECO:0000256" key="1">
    <source>
        <dbReference type="ARBA" id="ARBA00022490"/>
    </source>
</evidence>
<dbReference type="Gene3D" id="3.40.50.10680">
    <property type="entry name" value="CofD-like domains"/>
    <property type="match status" value="1"/>
</dbReference>
<name>A0ABY2SP83_9HYPH</name>
<evidence type="ECO:0000313" key="4">
    <source>
        <dbReference type="Proteomes" id="UP000305202"/>
    </source>
</evidence>
<dbReference type="InterPro" id="IPR002882">
    <property type="entry name" value="CofD"/>
</dbReference>
<comment type="similarity">
    <text evidence="2">Belongs to the gluconeogenesis factor family.</text>
</comment>
<dbReference type="Proteomes" id="UP000305202">
    <property type="component" value="Unassembled WGS sequence"/>
</dbReference>
<evidence type="ECO:0000256" key="2">
    <source>
        <dbReference type="HAMAP-Rule" id="MF_00973"/>
    </source>
</evidence>
<keyword evidence="1 2" id="KW-0963">Cytoplasm</keyword>
<comment type="caution">
    <text evidence="3">The sequence shown here is derived from an EMBL/GenBank/DDBJ whole genome shotgun (WGS) entry which is preliminary data.</text>
</comment>
<dbReference type="InterPro" id="IPR010119">
    <property type="entry name" value="Gluconeogen_factor"/>
</dbReference>
<gene>
    <name evidence="3" type="primary">yvcK</name>
    <name evidence="3" type="ORF">FCN80_05820</name>
</gene>
<organism evidence="3 4">
    <name type="scientific">Martelella alba</name>
    <dbReference type="NCBI Taxonomy" id="2590451"/>
    <lineage>
        <taxon>Bacteria</taxon>
        <taxon>Pseudomonadati</taxon>
        <taxon>Pseudomonadota</taxon>
        <taxon>Alphaproteobacteria</taxon>
        <taxon>Hyphomicrobiales</taxon>
        <taxon>Aurantimonadaceae</taxon>
        <taxon>Martelella</taxon>
    </lineage>
</organism>
<dbReference type="PANTHER" id="PTHR30135:SF3">
    <property type="entry name" value="GLUCONEOGENESIS FACTOR-RELATED"/>
    <property type="match status" value="1"/>
</dbReference>
<proteinExistence type="inferred from homology"/>
<dbReference type="CDD" id="cd07187">
    <property type="entry name" value="YvcK_like"/>
    <property type="match status" value="1"/>
</dbReference>
<reference evidence="3 4" key="1">
    <citation type="submission" date="2019-04" db="EMBL/GenBank/DDBJ databases">
        <authorList>
            <person name="Li M."/>
            <person name="Gao C."/>
        </authorList>
    </citation>
    <scope>NUCLEOTIDE SEQUENCE [LARGE SCALE GENOMIC DNA]</scope>
    <source>
        <strain evidence="3 4">BGMRC 2031</strain>
    </source>
</reference>
<sequence>MRNPTLAQLQRVVALGGGHGLGRAMSALSFLGPRLTGIVATTDNGGSTGRIRHAQGGIAWGDTRNCLNQLVSRPSLASAMFEYRFGGQGELAGHNLGNLMLKALDNLSVRPLDAINLLRDLLKVDARLIPMSEQPADLRAVTADGQTIHGEVAVDGLPELPVNLRVYPAVAATQEAIRAVAAAELLLIGPGSFLTSLMPPLLLPDLSGAVRLCPAPLVYIDNLGPETSVAATALTLRQKQAMIEHAIGGNRRIDAIITGVERCPADTGPCRVICRPLAVAGQPHRHDRTLLRAALDSLLLEWPELIRTQR</sequence>
<comment type="function">
    <text evidence="2">Required for morphogenesis under gluconeogenic growth conditions.</text>
</comment>
<dbReference type="RefSeq" id="WP_136988971.1">
    <property type="nucleotide sequence ID" value="NZ_SZPQ01000004.1"/>
</dbReference>
<comment type="subcellular location">
    <subcellularLocation>
        <location evidence="2">Cytoplasm</location>
    </subcellularLocation>
</comment>
<dbReference type="InterPro" id="IPR038136">
    <property type="entry name" value="CofD-like_dom_sf"/>
</dbReference>
<dbReference type="SUPFAM" id="SSF142338">
    <property type="entry name" value="CofD-like"/>
    <property type="match status" value="1"/>
</dbReference>
<dbReference type="EMBL" id="SZPQ01000004">
    <property type="protein sequence ID" value="TKI07409.1"/>
    <property type="molecule type" value="Genomic_DNA"/>
</dbReference>
<dbReference type="PANTHER" id="PTHR30135">
    <property type="entry name" value="UNCHARACTERIZED PROTEIN YVCK-RELATED"/>
    <property type="match status" value="1"/>
</dbReference>
<evidence type="ECO:0000313" key="3">
    <source>
        <dbReference type="EMBL" id="TKI07409.1"/>
    </source>
</evidence>
<dbReference type="NCBIfam" id="TIGR01826">
    <property type="entry name" value="CofD_related"/>
    <property type="match status" value="1"/>
</dbReference>
<dbReference type="Pfam" id="PF01933">
    <property type="entry name" value="CofD"/>
    <property type="match status" value="1"/>
</dbReference>
<accession>A0ABY2SP83</accession>